<dbReference type="InterPro" id="IPR010093">
    <property type="entry name" value="SinI_DNA-bd"/>
</dbReference>
<accession>A0A455T6I1</accession>
<dbReference type="GO" id="GO:0003677">
    <property type="term" value="F:DNA binding"/>
    <property type="evidence" value="ECO:0007669"/>
    <property type="project" value="InterPro"/>
</dbReference>
<gene>
    <name evidence="3" type="ORF">KTA_26640</name>
</gene>
<dbReference type="NCBIfam" id="TIGR01764">
    <property type="entry name" value="excise"/>
    <property type="match status" value="1"/>
</dbReference>
<proteinExistence type="predicted"/>
<evidence type="ECO:0000259" key="2">
    <source>
        <dbReference type="Pfam" id="PF12728"/>
    </source>
</evidence>
<feature type="domain" description="Helix-turn-helix" evidence="2">
    <location>
        <begin position="13"/>
        <end position="61"/>
    </location>
</feature>
<name>A0A455T6I1_9CHLR</name>
<reference evidence="3" key="1">
    <citation type="submission" date="2018-12" db="EMBL/GenBank/DDBJ databases">
        <title>Novel natural products biosynthetic potential of the class Ktedonobacteria.</title>
        <authorList>
            <person name="Zheng Y."/>
            <person name="Saitou A."/>
            <person name="Wang C.M."/>
            <person name="Toyoda A."/>
            <person name="Minakuchi Y."/>
            <person name="Sekiguchi Y."/>
            <person name="Ueda K."/>
            <person name="Takano H."/>
            <person name="Sakai Y."/>
            <person name="Yokota A."/>
            <person name="Yabe S."/>
        </authorList>
    </citation>
    <scope>NUCLEOTIDE SEQUENCE</scope>
    <source>
        <strain evidence="3">A3-2</strain>
    </source>
</reference>
<feature type="region of interest" description="Disordered" evidence="1">
    <location>
        <begin position="70"/>
        <end position="98"/>
    </location>
</feature>
<dbReference type="InterPro" id="IPR009061">
    <property type="entry name" value="DNA-bd_dom_put_sf"/>
</dbReference>
<evidence type="ECO:0000313" key="3">
    <source>
        <dbReference type="EMBL" id="BBH94465.1"/>
    </source>
</evidence>
<dbReference type="SUPFAM" id="SSF46955">
    <property type="entry name" value="Putative DNA-binding domain"/>
    <property type="match status" value="1"/>
</dbReference>
<dbReference type="EMBL" id="AP019377">
    <property type="protein sequence ID" value="BBH94465.1"/>
    <property type="molecule type" value="Genomic_DNA"/>
</dbReference>
<sequence>MTTGGPARGRFAFLDAGETARRLGIDRRTLEQWVQQGRIRAYKGVGRDYFFKTADVEALYKELHPEPELAQAIAADEQESAEAAGSSGGPQPLQFVPRRKQQDPAMRVYLRLQADTKWYDVSEDDIRAWFMQLAPEGYERNRRNALHAIQKLQYLVSLIEEAQKRTP</sequence>
<dbReference type="Pfam" id="PF12728">
    <property type="entry name" value="HTH_17"/>
    <property type="match status" value="1"/>
</dbReference>
<evidence type="ECO:0000256" key="1">
    <source>
        <dbReference type="SAM" id="MobiDB-lite"/>
    </source>
</evidence>
<dbReference type="AlphaFoldDB" id="A0A455T6I1"/>
<organism evidence="3">
    <name type="scientific">Thermogemmatispora argillosa</name>
    <dbReference type="NCBI Taxonomy" id="2045280"/>
    <lineage>
        <taxon>Bacteria</taxon>
        <taxon>Bacillati</taxon>
        <taxon>Chloroflexota</taxon>
        <taxon>Ktedonobacteria</taxon>
        <taxon>Thermogemmatisporales</taxon>
        <taxon>Thermogemmatisporaceae</taxon>
        <taxon>Thermogemmatispora</taxon>
    </lineage>
</organism>
<protein>
    <recommendedName>
        <fullName evidence="2">Helix-turn-helix domain-containing protein</fullName>
    </recommendedName>
</protein>
<dbReference type="InterPro" id="IPR041657">
    <property type="entry name" value="HTH_17"/>
</dbReference>
<dbReference type="Gene3D" id="1.10.1660.10">
    <property type="match status" value="1"/>
</dbReference>